<feature type="domain" description="Methyl-accepting transducer" evidence="10">
    <location>
        <begin position="125"/>
        <end position="354"/>
    </location>
</feature>
<dbReference type="InterPro" id="IPR004089">
    <property type="entry name" value="MCPsignal_dom"/>
</dbReference>
<evidence type="ECO:0000256" key="1">
    <source>
        <dbReference type="ARBA" id="ARBA00004651"/>
    </source>
</evidence>
<keyword evidence="4 9" id="KW-0812">Transmembrane</keyword>
<gene>
    <name evidence="12" type="ORF">C6568_00880</name>
</gene>
<feature type="transmembrane region" description="Helical" evidence="9">
    <location>
        <begin position="20"/>
        <end position="40"/>
    </location>
</feature>
<dbReference type="Proteomes" id="UP000237925">
    <property type="component" value="Chromosome"/>
</dbReference>
<dbReference type="InterPro" id="IPR051310">
    <property type="entry name" value="MCP_chemotaxis"/>
</dbReference>
<dbReference type="PANTHER" id="PTHR43531:SF11">
    <property type="entry name" value="METHYL-ACCEPTING CHEMOTAXIS PROTEIN 3"/>
    <property type="match status" value="1"/>
</dbReference>
<feature type="domain" description="HAMP" evidence="11">
    <location>
        <begin position="68"/>
        <end position="120"/>
    </location>
</feature>
<evidence type="ECO:0000256" key="8">
    <source>
        <dbReference type="PROSITE-ProRule" id="PRU00284"/>
    </source>
</evidence>
<dbReference type="SMART" id="SM00283">
    <property type="entry name" value="MA"/>
    <property type="match status" value="1"/>
</dbReference>
<evidence type="ECO:0000256" key="6">
    <source>
        <dbReference type="ARBA" id="ARBA00023136"/>
    </source>
</evidence>
<keyword evidence="5 9" id="KW-1133">Transmembrane helix</keyword>
<dbReference type="PRINTS" id="PR00260">
    <property type="entry name" value="CHEMTRNSDUCR"/>
</dbReference>
<evidence type="ECO:0000256" key="3">
    <source>
        <dbReference type="ARBA" id="ARBA00022500"/>
    </source>
</evidence>
<dbReference type="CDD" id="cd11386">
    <property type="entry name" value="MCP_signal"/>
    <property type="match status" value="1"/>
</dbReference>
<dbReference type="SUPFAM" id="SSF58104">
    <property type="entry name" value="Methyl-accepting chemotaxis protein (MCP) signaling domain"/>
    <property type="match status" value="1"/>
</dbReference>
<dbReference type="PROSITE" id="PS50111">
    <property type="entry name" value="CHEMOTAXIS_TRANSDUC_2"/>
    <property type="match status" value="1"/>
</dbReference>
<dbReference type="InterPro" id="IPR003660">
    <property type="entry name" value="HAMP_dom"/>
</dbReference>
<dbReference type="PANTHER" id="PTHR43531">
    <property type="entry name" value="PROTEIN ICFG"/>
    <property type="match status" value="1"/>
</dbReference>
<evidence type="ECO:0000313" key="13">
    <source>
        <dbReference type="Proteomes" id="UP000237925"/>
    </source>
</evidence>
<evidence type="ECO:0000256" key="2">
    <source>
        <dbReference type="ARBA" id="ARBA00022475"/>
    </source>
</evidence>
<dbReference type="GO" id="GO:0006935">
    <property type="term" value="P:chemotaxis"/>
    <property type="evidence" value="ECO:0007669"/>
    <property type="project" value="UniProtKB-KW"/>
</dbReference>
<keyword evidence="6 9" id="KW-0472">Membrane</keyword>
<keyword evidence="2" id="KW-1003">Cell membrane</keyword>
<dbReference type="SMART" id="SM00304">
    <property type="entry name" value="HAMP"/>
    <property type="match status" value="1"/>
</dbReference>
<evidence type="ECO:0000313" key="12">
    <source>
        <dbReference type="EMBL" id="AVO47971.1"/>
    </source>
</evidence>
<dbReference type="Gene3D" id="1.10.287.950">
    <property type="entry name" value="Methyl-accepting chemotaxis protein"/>
    <property type="match status" value="1"/>
</dbReference>
<dbReference type="FunFam" id="1.10.287.950:FF:000001">
    <property type="entry name" value="Methyl-accepting chemotaxis sensory transducer"/>
    <property type="match status" value="1"/>
</dbReference>
<dbReference type="CDD" id="cd06225">
    <property type="entry name" value="HAMP"/>
    <property type="match status" value="1"/>
</dbReference>
<dbReference type="Pfam" id="PF17200">
    <property type="entry name" value="sCache_2"/>
    <property type="match status" value="1"/>
</dbReference>
<dbReference type="GO" id="GO:0007165">
    <property type="term" value="P:signal transduction"/>
    <property type="evidence" value="ECO:0007669"/>
    <property type="project" value="UniProtKB-KW"/>
</dbReference>
<dbReference type="InterPro" id="IPR004090">
    <property type="entry name" value="Chemotax_Me-accpt_rcpt"/>
</dbReference>
<reference evidence="12 13" key="1">
    <citation type="submission" date="2018-03" db="EMBL/GenBank/DDBJ databases">
        <title>Genome sequencing of Melaminivora sp.</title>
        <authorList>
            <person name="Kim S.-J."/>
            <person name="Heo J."/>
            <person name="Ahn J.-H."/>
            <person name="Kwon S.-W."/>
        </authorList>
    </citation>
    <scope>NUCLEOTIDE SEQUENCE [LARGE SCALE GENOMIC DNA]</scope>
    <source>
        <strain evidence="12 13">SC2-9</strain>
    </source>
</reference>
<name>A0A2R3Q876_9BURK</name>
<evidence type="ECO:0000256" key="5">
    <source>
        <dbReference type="ARBA" id="ARBA00022989"/>
    </source>
</evidence>
<keyword evidence="3" id="KW-0145">Chemotaxis</keyword>
<accession>A0A2R3Q876</accession>
<organism evidence="12 13">
    <name type="scientific">Melaminivora suipulveris</name>
    <dbReference type="NCBI Taxonomy" id="2109913"/>
    <lineage>
        <taxon>Bacteria</taxon>
        <taxon>Pseudomonadati</taxon>
        <taxon>Pseudomonadota</taxon>
        <taxon>Betaproteobacteria</taxon>
        <taxon>Burkholderiales</taxon>
        <taxon>Comamonadaceae</taxon>
        <taxon>Melaminivora</taxon>
    </lineage>
</organism>
<feature type="transmembrane region" description="Helical" evidence="9">
    <location>
        <begin position="47"/>
        <end position="70"/>
    </location>
</feature>
<protein>
    <submittedName>
        <fullName evidence="12">Chemotaxis protein</fullName>
    </submittedName>
</protein>
<evidence type="ECO:0000256" key="4">
    <source>
        <dbReference type="ARBA" id="ARBA00022692"/>
    </source>
</evidence>
<dbReference type="OrthoDB" id="9054408at2"/>
<comment type="subcellular location">
    <subcellularLocation>
        <location evidence="1">Cell membrane</location>
        <topology evidence="1">Multi-pass membrane protein</topology>
    </subcellularLocation>
</comment>
<dbReference type="RefSeq" id="WP_106682454.1">
    <property type="nucleotide sequence ID" value="NZ_CP027667.1"/>
</dbReference>
<evidence type="ECO:0000259" key="10">
    <source>
        <dbReference type="PROSITE" id="PS50111"/>
    </source>
</evidence>
<dbReference type="InterPro" id="IPR033480">
    <property type="entry name" value="sCache_2"/>
</dbReference>
<dbReference type="KEGG" id="mela:C6568_00880"/>
<keyword evidence="8" id="KW-0807">Transducer</keyword>
<dbReference type="GO" id="GO:0005886">
    <property type="term" value="C:plasma membrane"/>
    <property type="evidence" value="ECO:0007669"/>
    <property type="project" value="UniProtKB-SubCell"/>
</dbReference>
<dbReference type="Pfam" id="PF00015">
    <property type="entry name" value="MCPsignal"/>
    <property type="match status" value="1"/>
</dbReference>
<sequence>MEDAIFLRPGVWLLGRVGLGGRVLCLAVVATAALLALAAAQAWLPQAVWPLCLAFVVAIAYLAAALWAGVATPLARLRDALERAAQGDLCARAGLTGSDELALLGVQLDHLVLGLSGAVADIRSNAALVGHAGASLAQDNAALSSRTEQQASSLEQTAASVEELTAGIANTSQAAQVAAREAAEVRRRAEEGSQGMARAVASVQAIEAGARRMGEIIGVIDSIAFQTNILALNAAVEAARAGEQGRGFAVVASEVRTLAGRSAEAAREIRALIQASVQQVQDSGSLIRSAGEVIKLAADGIRAVASHVGEISHSVAEQETGLREINVAVQHLDQLTQHNARMVEEALEQARVLQSRAQSLSGAVQVFRLQQGTAEEAVALVARAAALHRGRDRAGFLRTLTDPGQPFHDRDMYVFALDAAGTYLAFGGNPAKVGTRVQDLAGVDGEALLRSIIAQAERGPGWVEYDIGNPATGVVQAKMSFVQQAGDIYLGCGVYKSLSAPS</sequence>
<evidence type="ECO:0000256" key="9">
    <source>
        <dbReference type="SAM" id="Phobius"/>
    </source>
</evidence>
<dbReference type="PROSITE" id="PS50885">
    <property type="entry name" value="HAMP"/>
    <property type="match status" value="1"/>
</dbReference>
<evidence type="ECO:0000256" key="7">
    <source>
        <dbReference type="ARBA" id="ARBA00029447"/>
    </source>
</evidence>
<proteinExistence type="inferred from homology"/>
<evidence type="ECO:0000259" key="11">
    <source>
        <dbReference type="PROSITE" id="PS50885"/>
    </source>
</evidence>
<dbReference type="GO" id="GO:0004888">
    <property type="term" value="F:transmembrane signaling receptor activity"/>
    <property type="evidence" value="ECO:0007669"/>
    <property type="project" value="InterPro"/>
</dbReference>
<dbReference type="AlphaFoldDB" id="A0A2R3Q876"/>
<keyword evidence="13" id="KW-1185">Reference proteome</keyword>
<dbReference type="EMBL" id="CP027667">
    <property type="protein sequence ID" value="AVO47971.1"/>
    <property type="molecule type" value="Genomic_DNA"/>
</dbReference>
<comment type="similarity">
    <text evidence="7">Belongs to the methyl-accepting chemotaxis (MCP) protein family.</text>
</comment>